<gene>
    <name evidence="2" type="ORF">LVIROSA_LOCUS26200</name>
</gene>
<dbReference type="GO" id="GO:0015031">
    <property type="term" value="P:protein transport"/>
    <property type="evidence" value="ECO:0007669"/>
    <property type="project" value="InterPro"/>
</dbReference>
<sequence length="110" mass="12750">MFAQRMMDLSEYRKKFYYYLVAKMSDIAPNLASLIGEVVGPRLISHAGSLTNLSKCPSSTLQTLSDTMMDNVEFVLQNFSEMNKLWVRMELHVYASVSLYFYFYVVNCDM</sequence>
<dbReference type="PROSITE" id="PS51358">
    <property type="entry name" value="NOP"/>
    <property type="match status" value="1"/>
</dbReference>
<reference evidence="2 3" key="1">
    <citation type="submission" date="2022-01" db="EMBL/GenBank/DDBJ databases">
        <authorList>
            <person name="Xiong W."/>
            <person name="Schranz E."/>
        </authorList>
    </citation>
    <scope>NUCLEOTIDE SEQUENCE [LARGE SCALE GENOMIC DNA]</scope>
</reference>
<dbReference type="InterPro" id="IPR045056">
    <property type="entry name" value="Nop56/Nop58"/>
</dbReference>
<dbReference type="AlphaFoldDB" id="A0AAU9NQY4"/>
<dbReference type="Proteomes" id="UP001157418">
    <property type="component" value="Unassembled WGS sequence"/>
</dbReference>
<proteinExistence type="predicted"/>
<dbReference type="PANTHER" id="PTHR10894:SF0">
    <property type="entry name" value="NUCLEOLAR PROTEIN 56"/>
    <property type="match status" value="1"/>
</dbReference>
<dbReference type="GO" id="GO:0030906">
    <property type="term" value="C:retromer, cargo-selective complex"/>
    <property type="evidence" value="ECO:0007669"/>
    <property type="project" value="InterPro"/>
</dbReference>
<dbReference type="Gene3D" id="1.10.246.90">
    <property type="entry name" value="Nop domain"/>
    <property type="match status" value="1"/>
</dbReference>
<protein>
    <recommendedName>
        <fullName evidence="1">Nop domain-containing protein</fullName>
    </recommendedName>
</protein>
<comment type="caution">
    <text evidence="2">The sequence shown here is derived from an EMBL/GenBank/DDBJ whole genome shotgun (WGS) entry which is preliminary data.</text>
</comment>
<dbReference type="GO" id="GO:0031428">
    <property type="term" value="C:box C/D methylation guide snoRNP complex"/>
    <property type="evidence" value="ECO:0007669"/>
    <property type="project" value="InterPro"/>
</dbReference>
<keyword evidence="3" id="KW-1185">Reference proteome</keyword>
<dbReference type="GO" id="GO:0042147">
    <property type="term" value="P:retrograde transport, endosome to Golgi"/>
    <property type="evidence" value="ECO:0007669"/>
    <property type="project" value="InterPro"/>
</dbReference>
<dbReference type="Pfam" id="PF01798">
    <property type="entry name" value="Nop"/>
    <property type="match status" value="1"/>
</dbReference>
<evidence type="ECO:0000259" key="1">
    <source>
        <dbReference type="PROSITE" id="PS51358"/>
    </source>
</evidence>
<dbReference type="GO" id="GO:0030515">
    <property type="term" value="F:snoRNA binding"/>
    <property type="evidence" value="ECO:0007669"/>
    <property type="project" value="InterPro"/>
</dbReference>
<organism evidence="2 3">
    <name type="scientific">Lactuca virosa</name>
    <dbReference type="NCBI Taxonomy" id="75947"/>
    <lineage>
        <taxon>Eukaryota</taxon>
        <taxon>Viridiplantae</taxon>
        <taxon>Streptophyta</taxon>
        <taxon>Embryophyta</taxon>
        <taxon>Tracheophyta</taxon>
        <taxon>Spermatophyta</taxon>
        <taxon>Magnoliopsida</taxon>
        <taxon>eudicotyledons</taxon>
        <taxon>Gunneridae</taxon>
        <taxon>Pentapetalae</taxon>
        <taxon>asterids</taxon>
        <taxon>campanulids</taxon>
        <taxon>Asterales</taxon>
        <taxon>Asteraceae</taxon>
        <taxon>Cichorioideae</taxon>
        <taxon>Cichorieae</taxon>
        <taxon>Lactucinae</taxon>
        <taxon>Lactuca</taxon>
    </lineage>
</organism>
<dbReference type="SUPFAM" id="SSF89124">
    <property type="entry name" value="Nop domain"/>
    <property type="match status" value="1"/>
</dbReference>
<dbReference type="InterPro" id="IPR042239">
    <property type="entry name" value="Nop_C"/>
</dbReference>
<name>A0AAU9NQY4_9ASTR</name>
<dbReference type="PANTHER" id="PTHR10894">
    <property type="entry name" value="NUCLEOLAR PROTEIN 5 NUCLEOLAR PROTEIN NOP5 NOP58"/>
    <property type="match status" value="1"/>
</dbReference>
<feature type="domain" description="Nop" evidence="1">
    <location>
        <begin position="27"/>
        <end position="110"/>
    </location>
</feature>
<evidence type="ECO:0000313" key="2">
    <source>
        <dbReference type="EMBL" id="CAH1440040.1"/>
    </source>
</evidence>
<dbReference type="EMBL" id="CAKMRJ010005412">
    <property type="protein sequence ID" value="CAH1440040.1"/>
    <property type="molecule type" value="Genomic_DNA"/>
</dbReference>
<dbReference type="GO" id="GO:0032040">
    <property type="term" value="C:small-subunit processome"/>
    <property type="evidence" value="ECO:0007669"/>
    <property type="project" value="InterPro"/>
</dbReference>
<accession>A0AAU9NQY4</accession>
<dbReference type="Gene3D" id="1.10.287.4070">
    <property type="match status" value="1"/>
</dbReference>
<dbReference type="InterPro" id="IPR036070">
    <property type="entry name" value="Nop_dom_sf"/>
</dbReference>
<dbReference type="GO" id="GO:0005829">
    <property type="term" value="C:cytosol"/>
    <property type="evidence" value="ECO:0007669"/>
    <property type="project" value="GOC"/>
</dbReference>
<dbReference type="InterPro" id="IPR002687">
    <property type="entry name" value="Nop_dom"/>
</dbReference>
<evidence type="ECO:0000313" key="3">
    <source>
        <dbReference type="Proteomes" id="UP001157418"/>
    </source>
</evidence>